<dbReference type="Proteomes" id="UP000261660">
    <property type="component" value="Unplaced"/>
</dbReference>
<dbReference type="STRING" id="56723.ENSLBEP00000029189"/>
<dbReference type="GeneTree" id="ENSGT01050000244808"/>
<dbReference type="PANTHER" id="PTHR11481:SF64">
    <property type="entry name" value="FC RECEPTOR-LIKE PROTEIN 4"/>
    <property type="match status" value="1"/>
</dbReference>
<reference evidence="4" key="1">
    <citation type="submission" date="2025-08" db="UniProtKB">
        <authorList>
            <consortium name="Ensembl"/>
        </authorList>
    </citation>
    <scope>IDENTIFICATION</scope>
</reference>
<keyword evidence="5" id="KW-1185">Reference proteome</keyword>
<evidence type="ECO:0000259" key="3">
    <source>
        <dbReference type="PROSITE" id="PS50835"/>
    </source>
</evidence>
<keyword evidence="1" id="KW-0732">Signal</keyword>
<proteinExistence type="predicted"/>
<dbReference type="AlphaFoldDB" id="A0A3Q3GC53"/>
<name>A0A3Q3GC53_9LABR</name>
<dbReference type="GO" id="GO:0006955">
    <property type="term" value="P:immune response"/>
    <property type="evidence" value="ECO:0007669"/>
    <property type="project" value="TreeGrafter"/>
</dbReference>
<evidence type="ECO:0000313" key="5">
    <source>
        <dbReference type="Proteomes" id="UP000261660"/>
    </source>
</evidence>
<dbReference type="Pfam" id="PF13895">
    <property type="entry name" value="Ig_2"/>
    <property type="match status" value="2"/>
</dbReference>
<organism evidence="4 5">
    <name type="scientific">Labrus bergylta</name>
    <name type="common">ballan wrasse</name>
    <dbReference type="NCBI Taxonomy" id="56723"/>
    <lineage>
        <taxon>Eukaryota</taxon>
        <taxon>Metazoa</taxon>
        <taxon>Chordata</taxon>
        <taxon>Craniata</taxon>
        <taxon>Vertebrata</taxon>
        <taxon>Euteleostomi</taxon>
        <taxon>Actinopterygii</taxon>
        <taxon>Neopterygii</taxon>
        <taxon>Teleostei</taxon>
        <taxon>Neoteleostei</taxon>
        <taxon>Acanthomorphata</taxon>
        <taxon>Eupercaria</taxon>
        <taxon>Labriformes</taxon>
        <taxon>Labridae</taxon>
        <taxon>Labrus</taxon>
    </lineage>
</organism>
<reference evidence="4" key="2">
    <citation type="submission" date="2025-09" db="UniProtKB">
        <authorList>
            <consortium name="Ensembl"/>
        </authorList>
    </citation>
    <scope>IDENTIFICATION</scope>
</reference>
<dbReference type="GO" id="GO:0009897">
    <property type="term" value="C:external side of plasma membrane"/>
    <property type="evidence" value="ECO:0007669"/>
    <property type="project" value="TreeGrafter"/>
</dbReference>
<dbReference type="InterPro" id="IPR013783">
    <property type="entry name" value="Ig-like_fold"/>
</dbReference>
<dbReference type="PROSITE" id="PS50835">
    <property type="entry name" value="IG_LIKE"/>
    <property type="match status" value="2"/>
</dbReference>
<dbReference type="InterPro" id="IPR050488">
    <property type="entry name" value="Ig_Fc_receptor"/>
</dbReference>
<dbReference type="InterPro" id="IPR003599">
    <property type="entry name" value="Ig_sub"/>
</dbReference>
<protein>
    <recommendedName>
        <fullName evidence="3">Ig-like domain-containing protein</fullName>
    </recommendedName>
</protein>
<dbReference type="PANTHER" id="PTHR11481">
    <property type="entry name" value="IMMUNOGLOBULIN FC RECEPTOR"/>
    <property type="match status" value="1"/>
</dbReference>
<dbReference type="InParanoid" id="A0A3Q3GC53"/>
<dbReference type="SMART" id="SM00409">
    <property type="entry name" value="IG"/>
    <property type="match status" value="2"/>
</dbReference>
<dbReference type="InterPro" id="IPR036179">
    <property type="entry name" value="Ig-like_dom_sf"/>
</dbReference>
<feature type="domain" description="Ig-like" evidence="3">
    <location>
        <begin position="96"/>
        <end position="185"/>
    </location>
</feature>
<sequence>NFPFHILIVSPDLTRVELVSGDSRIFSGENVQLKCSVPIVHTLSWNYLWYRGSEKLHWVGEHLHLWDTKVKDSGKYYCQGVRETLVGDILTLQSLPVEINVDGGWAILQVSPNPSLVGNTLKATCRVRGEPQLNEVILYKNGFEVMRQRGLDPTFHLPIMALEDQGRYSCRASWDAGRQTRSVISAKAPVQVLEVLSQPVLEIVADSYLIPEKKMKLICHHQYNAPAPAPPVHYYFYESDIQLGTATSENHNLVKRTPGNYRCKARVPQLGLSKWSKQISLKLLPSI</sequence>
<evidence type="ECO:0000256" key="2">
    <source>
        <dbReference type="ARBA" id="ARBA00023157"/>
    </source>
</evidence>
<dbReference type="Gene3D" id="2.60.40.10">
    <property type="entry name" value="Immunoglobulins"/>
    <property type="match status" value="2"/>
</dbReference>
<dbReference type="Ensembl" id="ENSLBET00000030576.1">
    <property type="protein sequence ID" value="ENSLBEP00000029189.1"/>
    <property type="gene ID" value="ENSLBEG00000022108.1"/>
</dbReference>
<dbReference type="InterPro" id="IPR003598">
    <property type="entry name" value="Ig_sub2"/>
</dbReference>
<evidence type="ECO:0000256" key="1">
    <source>
        <dbReference type="ARBA" id="ARBA00022729"/>
    </source>
</evidence>
<dbReference type="SUPFAM" id="SSF48726">
    <property type="entry name" value="Immunoglobulin"/>
    <property type="match status" value="1"/>
</dbReference>
<accession>A0A3Q3GC53</accession>
<evidence type="ECO:0000313" key="4">
    <source>
        <dbReference type="Ensembl" id="ENSLBEP00000029189.1"/>
    </source>
</evidence>
<dbReference type="SMART" id="SM00408">
    <property type="entry name" value="IGc2"/>
    <property type="match status" value="2"/>
</dbReference>
<dbReference type="InterPro" id="IPR007110">
    <property type="entry name" value="Ig-like_dom"/>
</dbReference>
<dbReference type="GO" id="GO:0007166">
    <property type="term" value="P:cell surface receptor signaling pathway"/>
    <property type="evidence" value="ECO:0007669"/>
    <property type="project" value="TreeGrafter"/>
</dbReference>
<dbReference type="GO" id="GO:0004888">
    <property type="term" value="F:transmembrane signaling receptor activity"/>
    <property type="evidence" value="ECO:0007669"/>
    <property type="project" value="TreeGrafter"/>
</dbReference>
<keyword evidence="2" id="KW-1015">Disulfide bond</keyword>
<feature type="domain" description="Ig-like" evidence="3">
    <location>
        <begin position="11"/>
        <end position="79"/>
    </location>
</feature>